<dbReference type="SUPFAM" id="SSF50978">
    <property type="entry name" value="WD40 repeat-like"/>
    <property type="match status" value="2"/>
</dbReference>
<keyword evidence="5" id="KW-0677">Repeat</keyword>
<evidence type="ECO:0000256" key="5">
    <source>
        <dbReference type="ARBA" id="ARBA00022737"/>
    </source>
</evidence>
<keyword evidence="11" id="KW-1185">Reference proteome</keyword>
<evidence type="ECO:0000313" key="11">
    <source>
        <dbReference type="Proteomes" id="UP000789706"/>
    </source>
</evidence>
<name>A0A9N8V6Z1_9GLOM</name>
<dbReference type="GO" id="GO:0003723">
    <property type="term" value="F:RNA binding"/>
    <property type="evidence" value="ECO:0007669"/>
    <property type="project" value="InterPro"/>
</dbReference>
<dbReference type="PROSITE" id="PS50294">
    <property type="entry name" value="WD_REPEATS_REGION"/>
    <property type="match status" value="2"/>
</dbReference>
<dbReference type="PROSITE" id="PS50082">
    <property type="entry name" value="WD_REPEATS_2"/>
    <property type="match status" value="2"/>
</dbReference>
<reference evidence="10" key="1">
    <citation type="submission" date="2021-06" db="EMBL/GenBank/DDBJ databases">
        <authorList>
            <person name="Kallberg Y."/>
            <person name="Tangrot J."/>
            <person name="Rosling A."/>
        </authorList>
    </citation>
    <scope>NUCLEOTIDE SEQUENCE</scope>
    <source>
        <strain evidence="10">AZ414A</strain>
    </source>
</reference>
<dbReference type="PANTHER" id="PTHR44215:SF1">
    <property type="entry name" value="WD REPEAT-CONTAINING PROTEIN 75"/>
    <property type="match status" value="1"/>
</dbReference>
<keyword evidence="2" id="KW-0690">Ribosome biogenesis</keyword>
<evidence type="ECO:0000256" key="6">
    <source>
        <dbReference type="ARBA" id="ARBA00023163"/>
    </source>
</evidence>
<protein>
    <submittedName>
        <fullName evidence="10">11710_t:CDS:1</fullName>
    </submittedName>
</protein>
<keyword evidence="3" id="KW-0698">rRNA processing</keyword>
<dbReference type="Proteomes" id="UP000789706">
    <property type="component" value="Unassembled WGS sequence"/>
</dbReference>
<organism evidence="10 11">
    <name type="scientific">Diversispora eburnea</name>
    <dbReference type="NCBI Taxonomy" id="1213867"/>
    <lineage>
        <taxon>Eukaryota</taxon>
        <taxon>Fungi</taxon>
        <taxon>Fungi incertae sedis</taxon>
        <taxon>Mucoromycota</taxon>
        <taxon>Glomeromycotina</taxon>
        <taxon>Glomeromycetes</taxon>
        <taxon>Diversisporales</taxon>
        <taxon>Diversisporaceae</taxon>
        <taxon>Diversispora</taxon>
    </lineage>
</organism>
<keyword evidence="7" id="KW-0539">Nucleus</keyword>
<dbReference type="EMBL" id="CAJVPK010000042">
    <property type="protein sequence ID" value="CAG8436883.1"/>
    <property type="molecule type" value="Genomic_DNA"/>
</dbReference>
<evidence type="ECO:0000256" key="7">
    <source>
        <dbReference type="ARBA" id="ARBA00023242"/>
    </source>
</evidence>
<comment type="caution">
    <text evidence="10">The sequence shown here is derived from an EMBL/GenBank/DDBJ whole genome shotgun (WGS) entry which is preliminary data.</text>
</comment>
<keyword evidence="6" id="KW-0804">Transcription</keyword>
<sequence>MESKQIHNNVIKSVNTREIVISQISGGSLNKIPGVFSTDSNVSTGDVVKKISDSTERNGHKDEITCIMMDPNNSSQLYSGSLDGTVRKWDYNNSNLLEVYDLGVPIYKMIILISYPNQFFVVTGEPKKIEKKKASNDKIQERYVLLHFKFDSPNSQPKIQILCKSWYDCTGLEVSNDDEYLVITFIQTIRVIKLKSIQNSIRLKWPKYKHGSRISCIAIHPTKSCIAIGDYKGRITYWYCLNELQIENPVTSSVHWHAHKVNYIKFTSDGTYLLSGGEEAVLVLWQFETKNMSFLPRLGSEICTISISPDQTLYAVGFLDNSIKIYSVINLEIRQSIQGLKYVVEPRNHYIVLNGIPGTIQFYNAYTDRHVMEVEVSLRSLVSRSFEKEIIYHHVRHVAFSSNGEWMATVDSRDDGVTTPELYLKFWQFDLSSQTYVLNTRVDHPHLKSIVSLNFHRGTNNTCPNFMTVSLDNKFKIWKLNIDSKDSEKKIINWECNFVGSYRQETPSVATYSKDGSIFAIAYGSIITLWDSRLNVINYSLPLIPNDGTVKHLAFINDLPFLVTTTKRHLSVFNLLTCTIWWNQNLEVHHLAVDPKNSSFVVACNNERFGGIILKKIL</sequence>
<feature type="domain" description="WD repeat-containing protein 75 second beta-propeller" evidence="9">
    <location>
        <begin position="343"/>
        <end position="605"/>
    </location>
</feature>
<evidence type="ECO:0000256" key="2">
    <source>
        <dbReference type="ARBA" id="ARBA00022517"/>
    </source>
</evidence>
<evidence type="ECO:0000256" key="8">
    <source>
        <dbReference type="PROSITE-ProRule" id="PRU00221"/>
    </source>
</evidence>
<dbReference type="InterPro" id="IPR036322">
    <property type="entry name" value="WD40_repeat_dom_sf"/>
</dbReference>
<evidence type="ECO:0000256" key="1">
    <source>
        <dbReference type="ARBA" id="ARBA00004604"/>
    </source>
</evidence>
<dbReference type="GO" id="GO:2000234">
    <property type="term" value="P:positive regulation of rRNA processing"/>
    <property type="evidence" value="ECO:0007669"/>
    <property type="project" value="TreeGrafter"/>
</dbReference>
<dbReference type="OrthoDB" id="4096at2759"/>
<evidence type="ECO:0000313" key="10">
    <source>
        <dbReference type="EMBL" id="CAG8436883.1"/>
    </source>
</evidence>
<accession>A0A9N8V6Z1</accession>
<feature type="repeat" description="WD" evidence="8">
    <location>
        <begin position="57"/>
        <end position="99"/>
    </location>
</feature>
<gene>
    <name evidence="10" type="ORF">DEBURN_LOCUS1076</name>
</gene>
<dbReference type="AlphaFoldDB" id="A0A9N8V6Z1"/>
<evidence type="ECO:0000256" key="3">
    <source>
        <dbReference type="ARBA" id="ARBA00022552"/>
    </source>
</evidence>
<dbReference type="GO" id="GO:0045943">
    <property type="term" value="P:positive regulation of transcription by RNA polymerase I"/>
    <property type="evidence" value="ECO:0007669"/>
    <property type="project" value="InterPro"/>
</dbReference>
<comment type="subcellular location">
    <subcellularLocation>
        <location evidence="1">Nucleus</location>
        <location evidence="1">Nucleolus</location>
    </subcellularLocation>
</comment>
<dbReference type="InterPro" id="IPR053826">
    <property type="entry name" value="WDR75"/>
</dbReference>
<dbReference type="GO" id="GO:0032040">
    <property type="term" value="C:small-subunit processome"/>
    <property type="evidence" value="ECO:0007669"/>
    <property type="project" value="InterPro"/>
</dbReference>
<feature type="repeat" description="WD" evidence="8">
    <location>
        <begin position="254"/>
        <end position="295"/>
    </location>
</feature>
<evidence type="ECO:0000256" key="4">
    <source>
        <dbReference type="ARBA" id="ARBA00022574"/>
    </source>
</evidence>
<dbReference type="InterPro" id="IPR015943">
    <property type="entry name" value="WD40/YVTN_repeat-like_dom_sf"/>
</dbReference>
<keyword evidence="4 8" id="KW-0853">WD repeat</keyword>
<dbReference type="InterPro" id="IPR001680">
    <property type="entry name" value="WD40_rpt"/>
</dbReference>
<dbReference type="PANTHER" id="PTHR44215">
    <property type="entry name" value="WD REPEAT-CONTAINING PROTEIN 75"/>
    <property type="match status" value="1"/>
</dbReference>
<dbReference type="Pfam" id="PF23769">
    <property type="entry name" value="Beta-prop_WDR75_2nd"/>
    <property type="match status" value="1"/>
</dbReference>
<proteinExistence type="predicted"/>
<dbReference type="InterPro" id="IPR057644">
    <property type="entry name" value="Beta-prop_WDR75_2nd"/>
</dbReference>
<dbReference type="GO" id="GO:0006364">
    <property type="term" value="P:rRNA processing"/>
    <property type="evidence" value="ECO:0007669"/>
    <property type="project" value="UniProtKB-KW"/>
</dbReference>
<evidence type="ECO:0000259" key="9">
    <source>
        <dbReference type="Pfam" id="PF23769"/>
    </source>
</evidence>
<dbReference type="SMART" id="SM00320">
    <property type="entry name" value="WD40"/>
    <property type="match status" value="7"/>
</dbReference>
<dbReference type="Pfam" id="PF23869">
    <property type="entry name" value="Beta-prop_WDR75_1st"/>
    <property type="match status" value="1"/>
</dbReference>
<dbReference type="Gene3D" id="2.130.10.10">
    <property type="entry name" value="YVTN repeat-like/Quinoprotein amine dehydrogenase"/>
    <property type="match status" value="3"/>
</dbReference>